<evidence type="ECO:0000313" key="10">
    <source>
        <dbReference type="Proteomes" id="UP000548355"/>
    </source>
</evidence>
<dbReference type="RefSeq" id="WP_002938070.1">
    <property type="nucleotide sequence ID" value="NZ_BCBZ01000065.1"/>
</dbReference>
<evidence type="ECO:0000313" key="4">
    <source>
        <dbReference type="EMBL" id="MDW8644619.1"/>
    </source>
</evidence>
<dbReference type="EMBL" id="FIFN01000001">
    <property type="protein sequence ID" value="CYT79159.1"/>
    <property type="molecule type" value="Genomic_DNA"/>
</dbReference>
<evidence type="ECO:0000313" key="6">
    <source>
        <dbReference type="EMBL" id="QOE28531.1"/>
    </source>
</evidence>
<dbReference type="InterPro" id="IPR018656">
    <property type="entry name" value="DUF2087"/>
</dbReference>
<dbReference type="EMBL" id="JABXEU010000010">
    <property type="protein sequence ID" value="NVH36491.1"/>
    <property type="molecule type" value="Genomic_DNA"/>
</dbReference>
<evidence type="ECO:0000313" key="2">
    <source>
        <dbReference type="EMBL" id="CYT79159.1"/>
    </source>
</evidence>
<evidence type="ECO:0000313" key="9">
    <source>
        <dbReference type="Proteomes" id="UP000516797"/>
    </source>
</evidence>
<dbReference type="EMBL" id="FIMD01000001">
    <property type="protein sequence ID" value="CYX41342.1"/>
    <property type="molecule type" value="Genomic_DNA"/>
</dbReference>
<sequence length="88" mass="10567">MNTQDIQEKFFREGKLIVIPKKLKSKQVLFAYLQEELAKKGSAFTEKEVNAFLAEIYDDYAILRRYLVDYGYLSRDQYGLEYRIEEKR</sequence>
<name>A0A0K2E6U6_STRSU</name>
<dbReference type="Proteomes" id="UP000516797">
    <property type="component" value="Chromosome"/>
</dbReference>
<accession>A0A0K2E6U6</accession>
<gene>
    <name evidence="2" type="ORF">ERS132462_00078</name>
    <name evidence="3" type="ORF">ERS132536_00129</name>
    <name evidence="5" type="ORF">HU146_04350</name>
    <name evidence="4" type="ORF">Q7V66_00375</name>
    <name evidence="6" type="ORF">SSU1300283_01212</name>
</gene>
<feature type="domain" description="DUF2087" evidence="1">
    <location>
        <begin position="15"/>
        <end position="83"/>
    </location>
</feature>
<reference evidence="7 8" key="1">
    <citation type="submission" date="2016-02" db="EMBL/GenBank/DDBJ databases">
        <authorList>
            <consortium name="Pathogen Informatics"/>
        </authorList>
    </citation>
    <scope>NUCLEOTIDE SEQUENCE [LARGE SCALE GENOMIC DNA]</scope>
    <source>
        <strain evidence="2 7">LSS100</strain>
        <strain evidence="3 8">SS999</strain>
    </source>
</reference>
<dbReference type="Proteomes" id="UP000075182">
    <property type="component" value="Unassembled WGS sequence"/>
</dbReference>
<dbReference type="AlphaFoldDB" id="A0A0K2E6U6"/>
<dbReference type="EMBL" id="CP058741">
    <property type="protein sequence ID" value="QOE28531.1"/>
    <property type="molecule type" value="Genomic_DNA"/>
</dbReference>
<reference evidence="4" key="4">
    <citation type="submission" date="2023-07" db="EMBL/GenBank/DDBJ databases">
        <title>Characterization of virulence traits, antimicrobial resistance genes carried by mobile genetic elements and competence in Streptococcus suis strains isolated in France.</title>
        <authorList>
            <person name="Dechene-Tempier M."/>
            <person name="Marois-Crehan C."/>
            <person name="De Boisseson C."/>
            <person name="Lucas P."/>
            <person name="Bougeard S."/>
            <person name="Libante V."/>
            <person name="Payot S."/>
        </authorList>
    </citation>
    <scope>NUCLEOTIDE SEQUENCE</scope>
    <source>
        <strain evidence="4">1551</strain>
    </source>
</reference>
<evidence type="ECO:0000259" key="1">
    <source>
        <dbReference type="Pfam" id="PF09860"/>
    </source>
</evidence>
<evidence type="ECO:0000313" key="3">
    <source>
        <dbReference type="EMBL" id="CYX41342.1"/>
    </source>
</evidence>
<reference evidence="5 10" key="2">
    <citation type="submission" date="2020-06" db="EMBL/GenBank/DDBJ databases">
        <title>Pan-genome analysis of Streptococcus suis serotype 2 revealed genomic diversity among strains of different virulence.</title>
        <authorList>
            <person name="Guo G."/>
            <person name="Zhang W."/>
        </authorList>
    </citation>
    <scope>NUCLEOTIDE SEQUENCE [LARGE SCALE GENOMIC DNA]</scope>
    <source>
        <strain evidence="5 10">ZJ92091101</strain>
    </source>
</reference>
<dbReference type="Proteomes" id="UP000072003">
    <property type="component" value="Unassembled WGS sequence"/>
</dbReference>
<dbReference type="OrthoDB" id="9789954at2"/>
<dbReference type="EMBL" id="JAUTFL010000001">
    <property type="protein sequence ID" value="MDW8644619.1"/>
    <property type="molecule type" value="Genomic_DNA"/>
</dbReference>
<dbReference type="Proteomes" id="UP001276229">
    <property type="component" value="Unassembled WGS sequence"/>
</dbReference>
<organism evidence="5 10">
    <name type="scientific">Streptococcus suis</name>
    <dbReference type="NCBI Taxonomy" id="1307"/>
    <lineage>
        <taxon>Bacteria</taxon>
        <taxon>Bacillati</taxon>
        <taxon>Bacillota</taxon>
        <taxon>Bacilli</taxon>
        <taxon>Lactobacillales</taxon>
        <taxon>Streptococcaceae</taxon>
        <taxon>Streptococcus</taxon>
    </lineage>
</organism>
<dbReference type="Pfam" id="PF09860">
    <property type="entry name" value="DUF2087"/>
    <property type="match status" value="1"/>
</dbReference>
<proteinExistence type="predicted"/>
<reference evidence="6 9" key="3">
    <citation type="submission" date="2020-07" db="EMBL/GenBank/DDBJ databases">
        <title>Complete genome sequences of Streptococcus suis pig pathogenic strain 10, 13-00283-02 and 16085/3b.</title>
        <authorList>
            <person name="Bunk B."/>
            <person name="Jakobczak B."/>
            <person name="Florian V."/>
            <person name="Dittmar D."/>
            <person name="Maeder U."/>
            <person name="Jarek M."/>
            <person name="Baums C.G."/>
            <person name="Haeussler S."/>
            <person name="Voelker U."/>
            <person name="Michalik S."/>
        </authorList>
    </citation>
    <scope>NUCLEOTIDE SEQUENCE [LARGE SCALE GENOMIC DNA]</scope>
    <source>
        <strain evidence="6 9">13-00283-02</strain>
    </source>
</reference>
<protein>
    <submittedName>
        <fullName evidence="5">DUF2087 domain-containing protein</fullName>
    </submittedName>
    <submittedName>
        <fullName evidence="2">Uncharacterized protein conserved in bacteria (DUF2087)</fullName>
    </submittedName>
</protein>
<evidence type="ECO:0000313" key="8">
    <source>
        <dbReference type="Proteomes" id="UP000075182"/>
    </source>
</evidence>
<dbReference type="PATRIC" id="fig|1307.1317.peg.53"/>
<dbReference type="Proteomes" id="UP000548355">
    <property type="component" value="Unassembled WGS sequence"/>
</dbReference>
<evidence type="ECO:0000313" key="7">
    <source>
        <dbReference type="Proteomes" id="UP000072003"/>
    </source>
</evidence>
<evidence type="ECO:0000313" key="5">
    <source>
        <dbReference type="EMBL" id="NVH36491.1"/>
    </source>
</evidence>